<feature type="transmembrane region" description="Helical" evidence="2">
    <location>
        <begin position="140"/>
        <end position="162"/>
    </location>
</feature>
<feature type="transmembrane region" description="Helical" evidence="2">
    <location>
        <begin position="103"/>
        <end position="120"/>
    </location>
</feature>
<feature type="transmembrane region" description="Helical" evidence="2">
    <location>
        <begin position="23"/>
        <end position="42"/>
    </location>
</feature>
<dbReference type="Pfam" id="PF02517">
    <property type="entry name" value="Rce1-like"/>
    <property type="match status" value="1"/>
</dbReference>
<feature type="region of interest" description="Disordered" evidence="1">
    <location>
        <begin position="1"/>
        <end position="24"/>
    </location>
</feature>
<evidence type="ECO:0000313" key="5">
    <source>
        <dbReference type="Proteomes" id="UP001339911"/>
    </source>
</evidence>
<proteinExistence type="predicted"/>
<organism evidence="4 5">
    <name type="scientific">Plantactinospora veratri</name>
    <dbReference type="NCBI Taxonomy" id="1436122"/>
    <lineage>
        <taxon>Bacteria</taxon>
        <taxon>Bacillati</taxon>
        <taxon>Actinomycetota</taxon>
        <taxon>Actinomycetes</taxon>
        <taxon>Micromonosporales</taxon>
        <taxon>Micromonosporaceae</taxon>
        <taxon>Plantactinospora</taxon>
    </lineage>
</organism>
<evidence type="ECO:0000313" key="4">
    <source>
        <dbReference type="EMBL" id="MEE6311448.1"/>
    </source>
</evidence>
<evidence type="ECO:0000256" key="2">
    <source>
        <dbReference type="SAM" id="Phobius"/>
    </source>
</evidence>
<dbReference type="EMBL" id="JAZGQL010000034">
    <property type="protein sequence ID" value="MEE6311448.1"/>
    <property type="molecule type" value="Genomic_DNA"/>
</dbReference>
<feature type="transmembrane region" description="Helical" evidence="2">
    <location>
        <begin position="259"/>
        <end position="280"/>
    </location>
</feature>
<evidence type="ECO:0000259" key="3">
    <source>
        <dbReference type="Pfam" id="PF02517"/>
    </source>
</evidence>
<feature type="transmembrane region" description="Helical" evidence="2">
    <location>
        <begin position="220"/>
        <end position="247"/>
    </location>
</feature>
<feature type="domain" description="CAAX prenyl protease 2/Lysostaphin resistance protein A-like" evidence="3">
    <location>
        <begin position="178"/>
        <end position="271"/>
    </location>
</feature>
<gene>
    <name evidence="4" type="ORF">V1634_31965</name>
</gene>
<evidence type="ECO:0000256" key="1">
    <source>
        <dbReference type="SAM" id="MobiDB-lite"/>
    </source>
</evidence>
<feature type="transmembrane region" description="Helical" evidence="2">
    <location>
        <begin position="54"/>
        <end position="71"/>
    </location>
</feature>
<dbReference type="RefSeq" id="WP_331211436.1">
    <property type="nucleotide sequence ID" value="NZ_JAZGQL010000034.1"/>
</dbReference>
<accession>A0ABU7SNC1</accession>
<keyword evidence="2" id="KW-1133">Transmembrane helix</keyword>
<keyword evidence="5" id="KW-1185">Reference proteome</keyword>
<sequence length="281" mass="28820">MTSEVQRSESPSSPDAPGPAPSAVRTGLAGGTILALGVCAVLPVDPAAAARTAIVAGAVLALVGVAAALHAPAVFRTAAFVGPLVGCFAVGILAGWPPALTTVLVCVLPLACLLLAGRWTGPGPAAPWLARGRLTREAPWLGLATVLIGAVALVAWALAVRPEPADYLRDLRQLPLWLAILGIVGFALVNPVWEEMLFRGVLQTELASVWGARVAVDLQALLFGVAHFAGFPSGIIGMIMAAGWGYVLGILRLRSGGILLPYLVHVTANAVIGTLAVLILR</sequence>
<name>A0ABU7SNC1_9ACTN</name>
<reference evidence="4 5" key="1">
    <citation type="submission" date="2024-01" db="EMBL/GenBank/DDBJ databases">
        <title>Genome insights into Plantactinospora veratri sp. nov.</title>
        <authorList>
            <person name="Wang L."/>
        </authorList>
    </citation>
    <scope>NUCLEOTIDE SEQUENCE [LARGE SCALE GENOMIC DNA]</scope>
    <source>
        <strain evidence="4 5">NEAU-FHS4</strain>
    </source>
</reference>
<feature type="transmembrane region" description="Helical" evidence="2">
    <location>
        <begin position="174"/>
        <end position="193"/>
    </location>
</feature>
<protein>
    <submittedName>
        <fullName evidence="4">Type II CAAX endopeptidase family protein</fullName>
    </submittedName>
</protein>
<keyword evidence="2" id="KW-0812">Transmembrane</keyword>
<keyword evidence="2" id="KW-0472">Membrane</keyword>
<dbReference type="InterPro" id="IPR003675">
    <property type="entry name" value="Rce1/LyrA-like_dom"/>
</dbReference>
<dbReference type="Proteomes" id="UP001339911">
    <property type="component" value="Unassembled WGS sequence"/>
</dbReference>
<comment type="caution">
    <text evidence="4">The sequence shown here is derived from an EMBL/GenBank/DDBJ whole genome shotgun (WGS) entry which is preliminary data.</text>
</comment>